<comment type="caution">
    <text evidence="2">The sequence shown here is derived from an EMBL/GenBank/DDBJ whole genome shotgun (WGS) entry which is preliminary data.</text>
</comment>
<feature type="signal peptide" evidence="1">
    <location>
        <begin position="1"/>
        <end position="20"/>
    </location>
</feature>
<feature type="chain" id="PRO_5046459658" description="Glycine zipper domain-containing protein" evidence="1">
    <location>
        <begin position="21"/>
        <end position="110"/>
    </location>
</feature>
<proteinExistence type="predicted"/>
<evidence type="ECO:0008006" key="4">
    <source>
        <dbReference type="Google" id="ProtNLM"/>
    </source>
</evidence>
<reference evidence="3" key="1">
    <citation type="journal article" date="2019" name="Int. J. Syst. Evol. Microbiol.">
        <title>The Global Catalogue of Microorganisms (GCM) 10K type strain sequencing project: providing services to taxonomists for standard genome sequencing and annotation.</title>
        <authorList>
            <consortium name="The Broad Institute Genomics Platform"/>
            <consortium name="The Broad Institute Genome Sequencing Center for Infectious Disease"/>
            <person name="Wu L."/>
            <person name="Ma J."/>
        </authorList>
    </citation>
    <scope>NUCLEOTIDE SEQUENCE [LARGE SCALE GENOMIC DNA]</scope>
    <source>
        <strain evidence="3">JCM 16603</strain>
    </source>
</reference>
<evidence type="ECO:0000313" key="2">
    <source>
        <dbReference type="EMBL" id="GAA4008707.1"/>
    </source>
</evidence>
<sequence>MKKVMMTALVASSMSLGACATTGYNDGYYGRNNGTATRAATGAAVGAAVGAGVGAIVPGVSTVEGAVAGGIAGAVLGAVVNGRQYYRDTRGYCYYVDRNGQPIYDNSTRC</sequence>
<name>A0ABP7S9Q6_9SPHN</name>
<dbReference type="EMBL" id="BAAAZD010000002">
    <property type="protein sequence ID" value="GAA4008707.1"/>
    <property type="molecule type" value="Genomic_DNA"/>
</dbReference>
<keyword evidence="3" id="KW-1185">Reference proteome</keyword>
<organism evidence="2 3">
    <name type="scientific">Sphingomonas humi</name>
    <dbReference type="NCBI Taxonomy" id="335630"/>
    <lineage>
        <taxon>Bacteria</taxon>
        <taxon>Pseudomonadati</taxon>
        <taxon>Pseudomonadota</taxon>
        <taxon>Alphaproteobacteria</taxon>
        <taxon>Sphingomonadales</taxon>
        <taxon>Sphingomonadaceae</taxon>
        <taxon>Sphingomonas</taxon>
    </lineage>
</organism>
<gene>
    <name evidence="2" type="ORF">GCM10022211_22940</name>
</gene>
<protein>
    <recommendedName>
        <fullName evidence="4">Glycine zipper domain-containing protein</fullName>
    </recommendedName>
</protein>
<evidence type="ECO:0000256" key="1">
    <source>
        <dbReference type="SAM" id="SignalP"/>
    </source>
</evidence>
<dbReference type="PROSITE" id="PS51257">
    <property type="entry name" value="PROKAR_LIPOPROTEIN"/>
    <property type="match status" value="1"/>
</dbReference>
<dbReference type="RefSeq" id="WP_344710442.1">
    <property type="nucleotide sequence ID" value="NZ_BAAAZD010000002.1"/>
</dbReference>
<evidence type="ECO:0000313" key="3">
    <source>
        <dbReference type="Proteomes" id="UP001501310"/>
    </source>
</evidence>
<keyword evidence="1" id="KW-0732">Signal</keyword>
<accession>A0ABP7S9Q6</accession>
<dbReference type="Proteomes" id="UP001501310">
    <property type="component" value="Unassembled WGS sequence"/>
</dbReference>